<reference evidence="2 3" key="1">
    <citation type="submission" date="2015-12" db="EMBL/GenBank/DDBJ databases">
        <title>Haloprofundus marisrubri gen. nov., sp. nov., an extremely halophilic archaeon isolated from the Discovery deep brine-seawater interface in the Red Sea.</title>
        <authorList>
            <person name="Zhang G."/>
            <person name="Stingl U."/>
            <person name="Rashid M."/>
        </authorList>
    </citation>
    <scope>NUCLEOTIDE SEQUENCE [LARGE SCALE GENOMIC DNA]</scope>
    <source>
        <strain evidence="2 3">SB9</strain>
    </source>
</reference>
<sequence>MLVAGAKASIPPERLPDLLTRAQADLGGRIQEYRRRYELVDETDEYAAFFVPTDHWDEVGERLELGRRETDALRRTHEEQLRRIGRCSERREEFDAALEIRQAAVIGL</sequence>
<dbReference type="STRING" id="1514971.AUR64_15040"/>
<name>A0A0W1R7I8_9EURY</name>
<keyword evidence="3" id="KW-1185">Reference proteome</keyword>
<dbReference type="Proteomes" id="UP000054387">
    <property type="component" value="Unassembled WGS sequence"/>
</dbReference>
<dbReference type="InterPro" id="IPR058361">
    <property type="entry name" value="DUF8048"/>
</dbReference>
<dbReference type="OrthoDB" id="235313at2157"/>
<dbReference type="AlphaFoldDB" id="A0A0W1R7I8"/>
<organism evidence="2 3">
    <name type="scientific">Haloprofundus marisrubri</name>
    <dbReference type="NCBI Taxonomy" id="1514971"/>
    <lineage>
        <taxon>Archaea</taxon>
        <taxon>Methanobacteriati</taxon>
        <taxon>Methanobacteriota</taxon>
        <taxon>Stenosarchaea group</taxon>
        <taxon>Halobacteria</taxon>
        <taxon>Halobacteriales</taxon>
        <taxon>Haloferacaceae</taxon>
        <taxon>Haloprofundus</taxon>
    </lineage>
</organism>
<comment type="caution">
    <text evidence="2">The sequence shown here is derived from an EMBL/GenBank/DDBJ whole genome shotgun (WGS) entry which is preliminary data.</text>
</comment>
<protein>
    <recommendedName>
        <fullName evidence="1">DUF8048 domain-containing protein</fullName>
    </recommendedName>
</protein>
<feature type="domain" description="DUF8048" evidence="1">
    <location>
        <begin position="4"/>
        <end position="107"/>
    </location>
</feature>
<proteinExistence type="predicted"/>
<dbReference type="EMBL" id="LOPU01000029">
    <property type="protein sequence ID" value="KTG09558.1"/>
    <property type="molecule type" value="Genomic_DNA"/>
</dbReference>
<evidence type="ECO:0000313" key="2">
    <source>
        <dbReference type="EMBL" id="KTG09558.1"/>
    </source>
</evidence>
<gene>
    <name evidence="2" type="ORF">AUR64_15040</name>
</gene>
<evidence type="ECO:0000259" key="1">
    <source>
        <dbReference type="Pfam" id="PF26222"/>
    </source>
</evidence>
<evidence type="ECO:0000313" key="3">
    <source>
        <dbReference type="Proteomes" id="UP000054387"/>
    </source>
</evidence>
<dbReference type="Pfam" id="PF26222">
    <property type="entry name" value="DUF8048"/>
    <property type="match status" value="1"/>
</dbReference>
<accession>A0A0W1R7I8</accession>